<evidence type="ECO:0008006" key="4">
    <source>
        <dbReference type="Google" id="ProtNLM"/>
    </source>
</evidence>
<dbReference type="KEGG" id="dpc:A6048_14800"/>
<keyword evidence="1" id="KW-0472">Membrane</keyword>
<dbReference type="RefSeq" id="WP_235027539.1">
    <property type="nucleotide sequence ID" value="NZ_CP015453.1"/>
</dbReference>
<dbReference type="InterPro" id="IPR023833">
    <property type="entry name" value="Signal_pept_SipW-depend-type"/>
</dbReference>
<keyword evidence="1" id="KW-1133">Transmembrane helix</keyword>
<sequence>MNANDPITPDAQQKQDRARKRKAILAGGVVLGLGAAVTLAAWSDDVFADGIFNTGSFELQGSLDGTTFLDYDGPAYDPTESASLEFQLEAEEMAPSQTVYAPFTIGTEEDTSLDGTFTLQSVSSSGTYAGVLSYQIFEVNSHSENCNPDDAENLPTVAWVGGPTAKVNETTVTGLNDPLEVVADNQAPYQHLCIAVTLGNVSATATENQAAVLAAGVPAAATTVSWVFNGQSTDA</sequence>
<evidence type="ECO:0000256" key="1">
    <source>
        <dbReference type="SAM" id="Phobius"/>
    </source>
</evidence>
<gene>
    <name evidence="2" type="ORF">A6048_14800</name>
</gene>
<reference evidence="2 3" key="1">
    <citation type="submission" date="2016-04" db="EMBL/GenBank/DDBJ databases">
        <title>Complete genome sequence of the haloalkaliphilic hydrocarbon-degrading bacterium Dietzia psychralcaliphila ILA-1T, isolated from a drain of a fish product-processing plant.</title>
        <authorList>
            <person name="Zhao J."/>
            <person name="Hu B."/>
            <person name="Geng S."/>
            <person name="Nie Y."/>
            <person name="Tang Y."/>
        </authorList>
    </citation>
    <scope>NUCLEOTIDE SEQUENCE [LARGE SCALE GENOMIC DNA]</scope>
    <source>
        <strain evidence="2 3">ILA-1</strain>
    </source>
</reference>
<dbReference type="NCBIfam" id="TIGR04088">
    <property type="entry name" value="cognate_SipW"/>
    <property type="match status" value="1"/>
</dbReference>
<evidence type="ECO:0000313" key="2">
    <source>
        <dbReference type="EMBL" id="AWH96548.1"/>
    </source>
</evidence>
<organism evidence="2 3">
    <name type="scientific">Dietzia psychralcaliphila</name>
    <dbReference type="NCBI Taxonomy" id="139021"/>
    <lineage>
        <taxon>Bacteria</taxon>
        <taxon>Bacillati</taxon>
        <taxon>Actinomycetota</taxon>
        <taxon>Actinomycetes</taxon>
        <taxon>Mycobacteriales</taxon>
        <taxon>Dietziaceae</taxon>
        <taxon>Dietzia</taxon>
    </lineage>
</organism>
<dbReference type="AlphaFoldDB" id="A0AAD0JVY8"/>
<proteinExistence type="predicted"/>
<dbReference type="Proteomes" id="UP000244903">
    <property type="component" value="Chromosome"/>
</dbReference>
<keyword evidence="1" id="KW-0812">Transmembrane</keyword>
<name>A0AAD0JVY8_9ACTN</name>
<evidence type="ECO:0000313" key="3">
    <source>
        <dbReference type="Proteomes" id="UP000244903"/>
    </source>
</evidence>
<keyword evidence="3" id="KW-1185">Reference proteome</keyword>
<protein>
    <recommendedName>
        <fullName evidence="4">Ribosomally synthesized peptide with SipW-like signal peptide</fullName>
    </recommendedName>
</protein>
<feature type="transmembrane region" description="Helical" evidence="1">
    <location>
        <begin position="23"/>
        <end position="42"/>
    </location>
</feature>
<dbReference type="EMBL" id="CP015453">
    <property type="protein sequence ID" value="AWH96548.1"/>
    <property type="molecule type" value="Genomic_DNA"/>
</dbReference>
<accession>A0AAD0JVY8</accession>